<dbReference type="InterPro" id="IPR038665">
    <property type="entry name" value="Voltage-dep_anion_channel_sf"/>
</dbReference>
<feature type="transmembrane region" description="Helical" evidence="5">
    <location>
        <begin position="193"/>
        <end position="212"/>
    </location>
</feature>
<evidence type="ECO:0000313" key="7">
    <source>
        <dbReference type="Proteomes" id="UP000256542"/>
    </source>
</evidence>
<name>A0A3E0DP99_9GAMM</name>
<dbReference type="PANTHER" id="PTHR37955">
    <property type="entry name" value="TELLURITE RESISTANCE PROTEIN TEHA"/>
    <property type="match status" value="1"/>
</dbReference>
<evidence type="ECO:0000256" key="1">
    <source>
        <dbReference type="ARBA" id="ARBA00004141"/>
    </source>
</evidence>
<evidence type="ECO:0000256" key="2">
    <source>
        <dbReference type="ARBA" id="ARBA00022692"/>
    </source>
</evidence>
<evidence type="ECO:0000313" key="6">
    <source>
        <dbReference type="EMBL" id="REG83675.1"/>
    </source>
</evidence>
<comment type="caution">
    <text evidence="6">The sequence shown here is derived from an EMBL/GenBank/DDBJ whole genome shotgun (WGS) entry which is preliminary data.</text>
</comment>
<dbReference type="OrthoDB" id="309023at2"/>
<evidence type="ECO:0000256" key="3">
    <source>
        <dbReference type="ARBA" id="ARBA00022989"/>
    </source>
</evidence>
<dbReference type="EMBL" id="QUNG01000005">
    <property type="protein sequence ID" value="REG83675.1"/>
    <property type="molecule type" value="Genomic_DNA"/>
</dbReference>
<evidence type="ECO:0000256" key="5">
    <source>
        <dbReference type="SAM" id="Phobius"/>
    </source>
</evidence>
<feature type="transmembrane region" description="Helical" evidence="5">
    <location>
        <begin position="103"/>
        <end position="121"/>
    </location>
</feature>
<keyword evidence="4 5" id="KW-0472">Membrane</keyword>
<feature type="transmembrane region" description="Helical" evidence="5">
    <location>
        <begin position="279"/>
        <end position="307"/>
    </location>
</feature>
<gene>
    <name evidence="6" type="ORF">DFP81_10541</name>
</gene>
<dbReference type="GO" id="GO:0046583">
    <property type="term" value="F:monoatomic cation efflux transmembrane transporter activity"/>
    <property type="evidence" value="ECO:0007669"/>
    <property type="project" value="TreeGrafter"/>
</dbReference>
<dbReference type="Pfam" id="PF03595">
    <property type="entry name" value="SLAC1"/>
    <property type="match status" value="1"/>
</dbReference>
<dbReference type="InterPro" id="IPR004695">
    <property type="entry name" value="SLAC1/Mae1/Ssu1/TehA"/>
</dbReference>
<dbReference type="PANTHER" id="PTHR37955:SF1">
    <property type="entry name" value="DEP DOMAIN-CONTAINING PROTEIN"/>
    <property type="match status" value="1"/>
</dbReference>
<dbReference type="GO" id="GO:0005886">
    <property type="term" value="C:plasma membrane"/>
    <property type="evidence" value="ECO:0007669"/>
    <property type="project" value="TreeGrafter"/>
</dbReference>
<keyword evidence="3 5" id="KW-1133">Transmembrane helix</keyword>
<feature type="transmembrane region" description="Helical" evidence="5">
    <location>
        <begin position="160"/>
        <end position="181"/>
    </location>
</feature>
<dbReference type="CDD" id="cd09325">
    <property type="entry name" value="TDT_C4-dicarb_trans"/>
    <property type="match status" value="1"/>
</dbReference>
<sequence>MLKRVRDLASIVPSSMAGLALGIGGLGRLWSLFLNNTMLVQYAAALIASLLLLIVLLKFVLHPALLGADLRDPIQGSSAPTFAMALMVVSLSLDDLLPDVGVVVWGSAVLLHCVLLGSFVYHRVKHFHMLDMAPSWFVPFAGIALAAASFPVGFQRLAEGIWWFAFVGYLLLVPLMLYRLLYGGALREDAKPTLAVLAAPASVCLTGYLTISELPSEQIVALLLIMALIKTSVVYGFSIYLIRLPFSPSYASFTFPLVISAIALLKAQQHYILWQGNEFMILLLKGVGMVELLIASLVVAYVSACYLRYYFFTLRRKLAFA</sequence>
<protein>
    <submittedName>
        <fullName evidence="6">Tellurite resistance protein TehA-like permease</fullName>
    </submittedName>
</protein>
<comment type="subcellular location">
    <subcellularLocation>
        <location evidence="1">Membrane</location>
        <topology evidence="1">Multi-pass membrane protein</topology>
    </subcellularLocation>
</comment>
<keyword evidence="2 5" id="KW-0812">Transmembrane</keyword>
<feature type="transmembrane region" description="Helical" evidence="5">
    <location>
        <begin position="218"/>
        <end position="242"/>
    </location>
</feature>
<keyword evidence="7" id="KW-1185">Reference proteome</keyword>
<feature type="transmembrane region" description="Helical" evidence="5">
    <location>
        <begin position="12"/>
        <end position="33"/>
    </location>
</feature>
<accession>A0A3E0DP99</accession>
<proteinExistence type="predicted"/>
<evidence type="ECO:0000256" key="4">
    <source>
        <dbReference type="ARBA" id="ARBA00023136"/>
    </source>
</evidence>
<dbReference type="InterPro" id="IPR052951">
    <property type="entry name" value="Tellurite_res_ion_channel"/>
</dbReference>
<dbReference type="RefSeq" id="WP_115897368.1">
    <property type="nucleotide sequence ID" value="NZ_QUNG01000005.1"/>
</dbReference>
<dbReference type="Proteomes" id="UP000256542">
    <property type="component" value="Unassembled WGS sequence"/>
</dbReference>
<organism evidence="6 7">
    <name type="scientific">Marinomonas pollencensis</name>
    <dbReference type="NCBI Taxonomy" id="491954"/>
    <lineage>
        <taxon>Bacteria</taxon>
        <taxon>Pseudomonadati</taxon>
        <taxon>Pseudomonadota</taxon>
        <taxon>Gammaproteobacteria</taxon>
        <taxon>Oceanospirillales</taxon>
        <taxon>Oceanospirillaceae</taxon>
        <taxon>Marinomonas</taxon>
    </lineage>
</organism>
<dbReference type="Gene3D" id="1.50.10.150">
    <property type="entry name" value="Voltage-dependent anion channel"/>
    <property type="match status" value="1"/>
</dbReference>
<feature type="transmembrane region" description="Helical" evidence="5">
    <location>
        <begin position="73"/>
        <end position="91"/>
    </location>
</feature>
<dbReference type="AlphaFoldDB" id="A0A3E0DP99"/>
<reference evidence="6 7" key="1">
    <citation type="submission" date="2018-08" db="EMBL/GenBank/DDBJ databases">
        <title>Genomic Encyclopedia of Type Strains, Phase III (KMG-III): the genomes of soil and plant-associated and newly described type strains.</title>
        <authorList>
            <person name="Whitman W."/>
        </authorList>
    </citation>
    <scope>NUCLEOTIDE SEQUENCE [LARGE SCALE GENOMIC DNA]</scope>
    <source>
        <strain evidence="6 7">CECT 7375</strain>
    </source>
</reference>
<feature type="transmembrane region" description="Helical" evidence="5">
    <location>
        <begin position="39"/>
        <end position="61"/>
    </location>
</feature>
<feature type="transmembrane region" description="Helical" evidence="5">
    <location>
        <begin position="133"/>
        <end position="154"/>
    </location>
</feature>